<name>A0A9N7TMP8_PLEPL</name>
<keyword evidence="2" id="KW-1185">Reference proteome</keyword>
<sequence length="71" mass="8276">MKTSPKFVLYLTCFFLGKMVQMHQFILSHQDSGFISADVGDNLTLQCFYERDEKKCIGTNKHQDRNLELSQ</sequence>
<dbReference type="Proteomes" id="UP001153269">
    <property type="component" value="Unassembled WGS sequence"/>
</dbReference>
<evidence type="ECO:0000313" key="2">
    <source>
        <dbReference type="Proteomes" id="UP001153269"/>
    </source>
</evidence>
<accession>A0A9N7TMP8</accession>
<dbReference type="EMBL" id="CADEAL010000175">
    <property type="protein sequence ID" value="CAB1415792.1"/>
    <property type="molecule type" value="Genomic_DNA"/>
</dbReference>
<proteinExistence type="predicted"/>
<reference evidence="1" key="1">
    <citation type="submission" date="2020-03" db="EMBL/GenBank/DDBJ databases">
        <authorList>
            <person name="Weist P."/>
        </authorList>
    </citation>
    <scope>NUCLEOTIDE SEQUENCE</scope>
</reference>
<protein>
    <submittedName>
        <fullName evidence="1">Uncharacterized protein</fullName>
    </submittedName>
</protein>
<comment type="caution">
    <text evidence="1">The sequence shown here is derived from an EMBL/GenBank/DDBJ whole genome shotgun (WGS) entry which is preliminary data.</text>
</comment>
<evidence type="ECO:0000313" key="1">
    <source>
        <dbReference type="EMBL" id="CAB1415792.1"/>
    </source>
</evidence>
<gene>
    <name evidence="1" type="ORF">PLEPLA_LOCUS3510</name>
</gene>
<dbReference type="AlphaFoldDB" id="A0A9N7TMP8"/>
<organism evidence="1 2">
    <name type="scientific">Pleuronectes platessa</name>
    <name type="common">European plaice</name>
    <dbReference type="NCBI Taxonomy" id="8262"/>
    <lineage>
        <taxon>Eukaryota</taxon>
        <taxon>Metazoa</taxon>
        <taxon>Chordata</taxon>
        <taxon>Craniata</taxon>
        <taxon>Vertebrata</taxon>
        <taxon>Euteleostomi</taxon>
        <taxon>Actinopterygii</taxon>
        <taxon>Neopterygii</taxon>
        <taxon>Teleostei</taxon>
        <taxon>Neoteleostei</taxon>
        <taxon>Acanthomorphata</taxon>
        <taxon>Carangaria</taxon>
        <taxon>Pleuronectiformes</taxon>
        <taxon>Pleuronectoidei</taxon>
        <taxon>Pleuronectidae</taxon>
        <taxon>Pleuronectes</taxon>
    </lineage>
</organism>